<gene>
    <name evidence="1" type="ORF">CYMTET_11577</name>
</gene>
<evidence type="ECO:0000313" key="2">
    <source>
        <dbReference type="Proteomes" id="UP001190700"/>
    </source>
</evidence>
<dbReference type="Proteomes" id="UP001190700">
    <property type="component" value="Unassembled WGS sequence"/>
</dbReference>
<organism evidence="1 2">
    <name type="scientific">Cymbomonas tetramitiformis</name>
    <dbReference type="NCBI Taxonomy" id="36881"/>
    <lineage>
        <taxon>Eukaryota</taxon>
        <taxon>Viridiplantae</taxon>
        <taxon>Chlorophyta</taxon>
        <taxon>Pyramimonadophyceae</taxon>
        <taxon>Pyramimonadales</taxon>
        <taxon>Pyramimonadaceae</taxon>
        <taxon>Cymbomonas</taxon>
    </lineage>
</organism>
<name>A0AAE0GM24_9CHLO</name>
<sequence length="240" mass="25651">MLVTFSPCLSLKRLPEVRVVAGLGRSATAKRTLQKTGVRPWSGLPTKCKTIRYGTPKVSAALHSDLKGHKLVESFSVVLSAAVLQLSFAAHAVGPVNIALSNLRAETIECPAGQNTMTMGAPRCIEVTADSENKKDIPFSNVDVFGRVFVNGENALDRDEASDAGRIANIAEVPAGKGVVTFRLIVSERQARSGELQFKSFKAKAYPGSGMAGLSPIIDVEDCDDFAREIGECAQDDVLF</sequence>
<dbReference type="EMBL" id="LGRX02004338">
    <property type="protein sequence ID" value="KAK3280586.1"/>
    <property type="molecule type" value="Genomic_DNA"/>
</dbReference>
<accession>A0AAE0GM24</accession>
<comment type="caution">
    <text evidence="1">The sequence shown here is derived from an EMBL/GenBank/DDBJ whole genome shotgun (WGS) entry which is preliminary data.</text>
</comment>
<protein>
    <submittedName>
        <fullName evidence="1">Uncharacterized protein</fullName>
    </submittedName>
</protein>
<proteinExistence type="predicted"/>
<evidence type="ECO:0000313" key="1">
    <source>
        <dbReference type="EMBL" id="KAK3280586.1"/>
    </source>
</evidence>
<reference evidence="1 2" key="1">
    <citation type="journal article" date="2015" name="Genome Biol. Evol.">
        <title>Comparative Genomics of a Bacterivorous Green Alga Reveals Evolutionary Causalities and Consequences of Phago-Mixotrophic Mode of Nutrition.</title>
        <authorList>
            <person name="Burns J.A."/>
            <person name="Paasch A."/>
            <person name="Narechania A."/>
            <person name="Kim E."/>
        </authorList>
    </citation>
    <scope>NUCLEOTIDE SEQUENCE [LARGE SCALE GENOMIC DNA]</scope>
    <source>
        <strain evidence="1 2">PLY_AMNH</strain>
    </source>
</reference>
<dbReference type="AlphaFoldDB" id="A0AAE0GM24"/>
<keyword evidence="2" id="KW-1185">Reference proteome</keyword>